<evidence type="ECO:0000256" key="11">
    <source>
        <dbReference type="SAM" id="MobiDB-lite"/>
    </source>
</evidence>
<dbReference type="Gene3D" id="1.10.45.10">
    <property type="entry name" value="Vanillyl-alcohol Oxidase, Chain A, domain 4"/>
    <property type="match status" value="1"/>
</dbReference>
<evidence type="ECO:0000256" key="5">
    <source>
        <dbReference type="ARBA" id="ARBA00022827"/>
    </source>
</evidence>
<keyword evidence="5" id="KW-0274">FAD</keyword>
<feature type="region of interest" description="Disordered" evidence="11">
    <location>
        <begin position="579"/>
        <end position="605"/>
    </location>
</feature>
<comment type="cofactor">
    <cofactor evidence="1">
        <name>FAD</name>
        <dbReference type="ChEBI" id="CHEBI:57692"/>
    </cofactor>
</comment>
<dbReference type="EMBL" id="LVVM01002569">
    <property type="protein sequence ID" value="OJA16440.1"/>
    <property type="molecule type" value="Genomic_DNA"/>
</dbReference>
<dbReference type="InterPro" id="IPR004113">
    <property type="entry name" value="FAD-bd_oxidored_4_C"/>
</dbReference>
<dbReference type="GO" id="GO:0071949">
    <property type="term" value="F:FAD binding"/>
    <property type="evidence" value="ECO:0007669"/>
    <property type="project" value="InterPro"/>
</dbReference>
<keyword evidence="4" id="KW-0285">Flavoprotein</keyword>
<evidence type="ECO:0000256" key="2">
    <source>
        <dbReference type="ARBA" id="ARBA00004173"/>
    </source>
</evidence>
<evidence type="ECO:0000256" key="7">
    <source>
        <dbReference type="ARBA" id="ARBA00023002"/>
    </source>
</evidence>
<accession>A0A1J8QSM3</accession>
<proteinExistence type="inferred from homology"/>
<dbReference type="OrthoDB" id="7786253at2759"/>
<dbReference type="FunFam" id="3.30.70.2740:FF:000001">
    <property type="entry name" value="D-lactate dehydrogenase mitochondrial"/>
    <property type="match status" value="1"/>
</dbReference>
<sequence length="605" mass="64596">MIFTISRLVSVGLSAGASKAALRSLNPATSPRCINIHSLSRPIRAAPRRLYTTTATAKSTGALVFAVIASGASIVLNAVVLFRSRDPDNGSSNAIPEATLDVVPTVPQTSSEPICNLVKALEELQAEFPDSSVVSTDPDELYAYAQSVYSQFVGSPHSIVVHVRSTEDVVKVVKISKRYLVPIVPYSGGTSLEGNLSAPPSGSICIDLSGLDKILSINESDADVVCQAGVTWNCLNETLQEKGIPLFFPLDPGRDATIGGMISTGCSGTNAVRYGTARGEWILNAAGKTVVLPSGEVIKTRQRARKSSVGFDVTKLFIGAEGTLGIVTEATLRLAPLLPTTVAVAQFPDIRHATDAVCDILNHGVALQCVEIIDELTIKVLNQYGMSARNWPEKATLFFKFQGSDDAIRETSRFVEGSIAKYGATDYQLASNKQESEDIWQDRRNALFACLAYRPGCKGWVTDVCVPVSRLPDLISAAKQDFEELGLVAPIAGHVGDGNFHALVLYGDDAELALAKEAVSRINRKAIELEGTCTGEHGVGTGKRDYLVTELGEGTVALMRTIKQTLDPHNLFNPGKLYPDISPPSNTNALTEGHAIPDLKSTSQS</sequence>
<evidence type="ECO:0000313" key="14">
    <source>
        <dbReference type="Proteomes" id="UP000183567"/>
    </source>
</evidence>
<name>A0A1J8QSM3_9AGAM</name>
<dbReference type="InterPro" id="IPR016171">
    <property type="entry name" value="Vanillyl_alc_oxidase_C-sub2"/>
</dbReference>
<evidence type="ECO:0000256" key="8">
    <source>
        <dbReference type="ARBA" id="ARBA00023128"/>
    </source>
</evidence>
<evidence type="ECO:0000313" key="13">
    <source>
        <dbReference type="EMBL" id="OJA16440.1"/>
    </source>
</evidence>
<dbReference type="SUPFAM" id="SSF56176">
    <property type="entry name" value="FAD-binding/transporter-associated domain-like"/>
    <property type="match status" value="1"/>
</dbReference>
<dbReference type="PROSITE" id="PS51387">
    <property type="entry name" value="FAD_PCMH"/>
    <property type="match status" value="1"/>
</dbReference>
<evidence type="ECO:0000259" key="12">
    <source>
        <dbReference type="PROSITE" id="PS51387"/>
    </source>
</evidence>
<evidence type="ECO:0000256" key="6">
    <source>
        <dbReference type="ARBA" id="ARBA00022946"/>
    </source>
</evidence>
<keyword evidence="14" id="KW-1185">Reference proteome</keyword>
<keyword evidence="8" id="KW-0496">Mitochondrion</keyword>
<dbReference type="Pfam" id="PF02913">
    <property type="entry name" value="FAD-oxidase_C"/>
    <property type="match status" value="1"/>
</dbReference>
<evidence type="ECO:0000256" key="9">
    <source>
        <dbReference type="ARBA" id="ARBA00038897"/>
    </source>
</evidence>
<comment type="caution">
    <text evidence="13">The sequence shown here is derived from an EMBL/GenBank/DDBJ whole genome shotgun (WGS) entry which is preliminary data.</text>
</comment>
<dbReference type="InterPro" id="IPR006094">
    <property type="entry name" value="Oxid_FAD_bind_N"/>
</dbReference>
<reference evidence="13 14" key="1">
    <citation type="submission" date="2016-03" db="EMBL/GenBank/DDBJ databases">
        <title>Comparative genomics of the ectomycorrhizal sister species Rhizopogon vinicolor and Rhizopogon vesiculosus (Basidiomycota: Boletales) reveals a divergence of the mating type B locus.</title>
        <authorList>
            <person name="Mujic A.B."/>
            <person name="Kuo A."/>
            <person name="Tritt A."/>
            <person name="Lipzen A."/>
            <person name="Chen C."/>
            <person name="Johnson J."/>
            <person name="Sharma A."/>
            <person name="Barry K."/>
            <person name="Grigoriev I.V."/>
            <person name="Spatafora J.W."/>
        </authorList>
    </citation>
    <scope>NUCLEOTIDE SEQUENCE [LARGE SCALE GENOMIC DNA]</scope>
    <source>
        <strain evidence="13 14">AM-OR11-056</strain>
    </source>
</reference>
<evidence type="ECO:0000256" key="10">
    <source>
        <dbReference type="ARBA" id="ARBA00051436"/>
    </source>
</evidence>
<keyword evidence="7" id="KW-0560">Oxidoreductase</keyword>
<protein>
    <recommendedName>
        <fullName evidence="9">D-lactate dehydrogenase (cytochrome)</fullName>
        <ecNumber evidence="9">1.1.2.4</ecNumber>
    </recommendedName>
</protein>
<dbReference type="Proteomes" id="UP000183567">
    <property type="component" value="Unassembled WGS sequence"/>
</dbReference>
<dbReference type="GO" id="GO:0005739">
    <property type="term" value="C:mitochondrion"/>
    <property type="evidence" value="ECO:0007669"/>
    <property type="project" value="UniProtKB-SubCell"/>
</dbReference>
<dbReference type="FunFam" id="1.10.45.10:FF:000001">
    <property type="entry name" value="D-lactate dehydrogenase mitochondrial"/>
    <property type="match status" value="1"/>
</dbReference>
<dbReference type="InterPro" id="IPR016166">
    <property type="entry name" value="FAD-bd_PCMH"/>
</dbReference>
<dbReference type="PANTHER" id="PTHR11748:SF111">
    <property type="entry name" value="D-LACTATE DEHYDROGENASE, MITOCHONDRIAL-RELATED"/>
    <property type="match status" value="1"/>
</dbReference>
<evidence type="ECO:0000256" key="3">
    <source>
        <dbReference type="ARBA" id="ARBA00008000"/>
    </source>
</evidence>
<dbReference type="Gene3D" id="3.30.70.2740">
    <property type="match status" value="1"/>
</dbReference>
<dbReference type="InterPro" id="IPR016164">
    <property type="entry name" value="FAD-linked_Oxase-like_C"/>
</dbReference>
<evidence type="ECO:0000256" key="1">
    <source>
        <dbReference type="ARBA" id="ARBA00001974"/>
    </source>
</evidence>
<dbReference type="EC" id="1.1.2.4" evidence="9"/>
<dbReference type="InterPro" id="IPR016169">
    <property type="entry name" value="FAD-bd_PCMH_sub2"/>
</dbReference>
<dbReference type="AlphaFoldDB" id="A0A1J8QSM3"/>
<dbReference type="PANTHER" id="PTHR11748">
    <property type="entry name" value="D-LACTATE DEHYDROGENASE"/>
    <property type="match status" value="1"/>
</dbReference>
<dbReference type="STRING" id="180088.A0A1J8QSM3"/>
<dbReference type="InterPro" id="IPR036318">
    <property type="entry name" value="FAD-bd_PCMH-like_sf"/>
</dbReference>
<dbReference type="Pfam" id="PF01565">
    <property type="entry name" value="FAD_binding_4"/>
    <property type="match status" value="1"/>
</dbReference>
<gene>
    <name evidence="13" type="ORF">AZE42_03808</name>
</gene>
<dbReference type="GO" id="GO:1903457">
    <property type="term" value="P:lactate catabolic process"/>
    <property type="evidence" value="ECO:0007669"/>
    <property type="project" value="TreeGrafter"/>
</dbReference>
<dbReference type="Gene3D" id="3.30.465.10">
    <property type="match status" value="1"/>
</dbReference>
<comment type="catalytic activity">
    <reaction evidence="10">
        <text>(R)-lactate + 2 Fe(III)-[cytochrome c] = 2 Fe(II)-[cytochrome c] + pyruvate + 2 H(+)</text>
        <dbReference type="Rhea" id="RHEA:13521"/>
        <dbReference type="Rhea" id="RHEA-COMP:10350"/>
        <dbReference type="Rhea" id="RHEA-COMP:14399"/>
        <dbReference type="ChEBI" id="CHEBI:15361"/>
        <dbReference type="ChEBI" id="CHEBI:15378"/>
        <dbReference type="ChEBI" id="CHEBI:16004"/>
        <dbReference type="ChEBI" id="CHEBI:29033"/>
        <dbReference type="ChEBI" id="CHEBI:29034"/>
        <dbReference type="EC" id="1.1.2.4"/>
    </reaction>
</comment>
<feature type="domain" description="FAD-binding PCMH-type" evidence="12">
    <location>
        <begin position="152"/>
        <end position="337"/>
    </location>
</feature>
<comment type="subcellular location">
    <subcellularLocation>
        <location evidence="2">Mitochondrion</location>
    </subcellularLocation>
</comment>
<dbReference type="GO" id="GO:0008720">
    <property type="term" value="F:D-lactate dehydrogenase (NAD+) activity"/>
    <property type="evidence" value="ECO:0007669"/>
    <property type="project" value="TreeGrafter"/>
</dbReference>
<dbReference type="SUPFAM" id="SSF55103">
    <property type="entry name" value="FAD-linked oxidases, C-terminal domain"/>
    <property type="match status" value="1"/>
</dbReference>
<dbReference type="GO" id="GO:0004458">
    <property type="term" value="F:D-lactate dehydrogenase (cytochrome) activity"/>
    <property type="evidence" value="ECO:0007669"/>
    <property type="project" value="UniProtKB-EC"/>
</dbReference>
<organism evidence="13 14">
    <name type="scientific">Rhizopogon vesiculosus</name>
    <dbReference type="NCBI Taxonomy" id="180088"/>
    <lineage>
        <taxon>Eukaryota</taxon>
        <taxon>Fungi</taxon>
        <taxon>Dikarya</taxon>
        <taxon>Basidiomycota</taxon>
        <taxon>Agaricomycotina</taxon>
        <taxon>Agaricomycetes</taxon>
        <taxon>Agaricomycetidae</taxon>
        <taxon>Boletales</taxon>
        <taxon>Suillineae</taxon>
        <taxon>Rhizopogonaceae</taxon>
        <taxon>Rhizopogon</taxon>
    </lineage>
</organism>
<keyword evidence="6" id="KW-0809">Transit peptide</keyword>
<comment type="similarity">
    <text evidence="3">Belongs to the FAD-binding oxidoreductase/transferase type 4 family.</text>
</comment>
<evidence type="ECO:0000256" key="4">
    <source>
        <dbReference type="ARBA" id="ARBA00022630"/>
    </source>
</evidence>